<protein>
    <submittedName>
        <fullName evidence="4">Putative ABC transport system ATP-binding protein</fullName>
    </submittedName>
</protein>
<dbReference type="InterPro" id="IPR003593">
    <property type="entry name" value="AAA+_ATPase"/>
</dbReference>
<dbReference type="GO" id="GO:0022857">
    <property type="term" value="F:transmembrane transporter activity"/>
    <property type="evidence" value="ECO:0007669"/>
    <property type="project" value="TreeGrafter"/>
</dbReference>
<keyword evidence="2 4" id="KW-0067">ATP-binding</keyword>
<evidence type="ECO:0000256" key="1">
    <source>
        <dbReference type="ARBA" id="ARBA00022741"/>
    </source>
</evidence>
<dbReference type="AlphaFoldDB" id="A0A852ZG20"/>
<evidence type="ECO:0000256" key="2">
    <source>
        <dbReference type="ARBA" id="ARBA00022840"/>
    </source>
</evidence>
<proteinExistence type="predicted"/>
<dbReference type="PANTHER" id="PTHR24220">
    <property type="entry name" value="IMPORT ATP-BINDING PROTEIN"/>
    <property type="match status" value="1"/>
</dbReference>
<dbReference type="PROSITE" id="PS00211">
    <property type="entry name" value="ABC_TRANSPORTER_1"/>
    <property type="match status" value="1"/>
</dbReference>
<dbReference type="Proteomes" id="UP000579605">
    <property type="component" value="Unassembled WGS sequence"/>
</dbReference>
<dbReference type="GO" id="GO:0016887">
    <property type="term" value="F:ATP hydrolysis activity"/>
    <property type="evidence" value="ECO:0007669"/>
    <property type="project" value="InterPro"/>
</dbReference>
<dbReference type="GO" id="GO:0005886">
    <property type="term" value="C:plasma membrane"/>
    <property type="evidence" value="ECO:0007669"/>
    <property type="project" value="TreeGrafter"/>
</dbReference>
<dbReference type="InterPro" id="IPR027417">
    <property type="entry name" value="P-loop_NTPase"/>
</dbReference>
<dbReference type="SUPFAM" id="SSF52540">
    <property type="entry name" value="P-loop containing nucleoside triphosphate hydrolases"/>
    <property type="match status" value="1"/>
</dbReference>
<dbReference type="InterPro" id="IPR017871">
    <property type="entry name" value="ABC_transporter-like_CS"/>
</dbReference>
<organism evidence="4 5">
    <name type="scientific">Actinopolymorpha rutila</name>
    <dbReference type="NCBI Taxonomy" id="446787"/>
    <lineage>
        <taxon>Bacteria</taxon>
        <taxon>Bacillati</taxon>
        <taxon>Actinomycetota</taxon>
        <taxon>Actinomycetes</taxon>
        <taxon>Propionibacteriales</taxon>
        <taxon>Actinopolymorphaceae</taxon>
        <taxon>Actinopolymorpha</taxon>
    </lineage>
</organism>
<accession>A0A852ZG20</accession>
<evidence type="ECO:0000313" key="4">
    <source>
        <dbReference type="EMBL" id="NYH91115.1"/>
    </source>
</evidence>
<dbReference type="Gene3D" id="3.40.50.300">
    <property type="entry name" value="P-loop containing nucleotide triphosphate hydrolases"/>
    <property type="match status" value="1"/>
</dbReference>
<evidence type="ECO:0000313" key="5">
    <source>
        <dbReference type="Proteomes" id="UP000579605"/>
    </source>
</evidence>
<feature type="domain" description="ABC transporter" evidence="3">
    <location>
        <begin position="9"/>
        <end position="238"/>
    </location>
</feature>
<sequence length="239" mass="25015">MPGQAGVAVSLVNVSRTYGRAVVAVHGVDCEVRLGTRIALVGRSGSGKSTLLHLMAGLEAPTTGTIEWPGLASVHAEDSDPEAVRRPVGVSVVFQAPSLVPALNVRENVLLALLLKGETDSSHRAMRALDVVGVAELADRLPEELSGGQAQRVAVARAIVTGPRLLLADEPTGRLDVTTGRAVVTALEAAARHTGAALLIATHDLGIAERLGTRWMMRDGRLDTAYEDTAHKALGRGRP</sequence>
<keyword evidence="5" id="KW-1185">Reference proteome</keyword>
<reference evidence="4 5" key="1">
    <citation type="submission" date="2020-07" db="EMBL/GenBank/DDBJ databases">
        <title>Sequencing the genomes of 1000 actinobacteria strains.</title>
        <authorList>
            <person name="Klenk H.-P."/>
        </authorList>
    </citation>
    <scope>NUCLEOTIDE SEQUENCE [LARGE SCALE GENOMIC DNA]</scope>
    <source>
        <strain evidence="4 5">DSM 18448</strain>
    </source>
</reference>
<comment type="caution">
    <text evidence="4">The sequence shown here is derived from an EMBL/GenBank/DDBJ whole genome shotgun (WGS) entry which is preliminary data.</text>
</comment>
<dbReference type="PANTHER" id="PTHR24220:SF685">
    <property type="entry name" value="ABC TRANSPORTER RELATED"/>
    <property type="match status" value="1"/>
</dbReference>
<dbReference type="PROSITE" id="PS50893">
    <property type="entry name" value="ABC_TRANSPORTER_2"/>
    <property type="match status" value="1"/>
</dbReference>
<keyword evidence="1" id="KW-0547">Nucleotide-binding</keyword>
<dbReference type="RefSeq" id="WP_179788747.1">
    <property type="nucleotide sequence ID" value="NZ_BAAARR010000030.1"/>
</dbReference>
<name>A0A852ZG20_9ACTN</name>
<dbReference type="InterPro" id="IPR003439">
    <property type="entry name" value="ABC_transporter-like_ATP-bd"/>
</dbReference>
<dbReference type="InterPro" id="IPR015854">
    <property type="entry name" value="ABC_transpr_LolD-like"/>
</dbReference>
<evidence type="ECO:0000259" key="3">
    <source>
        <dbReference type="PROSITE" id="PS50893"/>
    </source>
</evidence>
<dbReference type="EMBL" id="JACBZH010000001">
    <property type="protein sequence ID" value="NYH91115.1"/>
    <property type="molecule type" value="Genomic_DNA"/>
</dbReference>
<gene>
    <name evidence="4" type="ORF">F4554_003753</name>
</gene>
<dbReference type="SMART" id="SM00382">
    <property type="entry name" value="AAA"/>
    <property type="match status" value="1"/>
</dbReference>
<dbReference type="GO" id="GO:0005524">
    <property type="term" value="F:ATP binding"/>
    <property type="evidence" value="ECO:0007669"/>
    <property type="project" value="UniProtKB-KW"/>
</dbReference>
<dbReference type="Pfam" id="PF00005">
    <property type="entry name" value="ABC_tran"/>
    <property type="match status" value="1"/>
</dbReference>